<proteinExistence type="predicted"/>
<feature type="domain" description="TIR" evidence="1">
    <location>
        <begin position="391"/>
        <end position="478"/>
    </location>
</feature>
<dbReference type="Proteomes" id="UP001626550">
    <property type="component" value="Unassembled WGS sequence"/>
</dbReference>
<sequence>MTDKVKESSLKISTTLKNFNSDNFADISPGIASSLSYLSKFSYEIKDPSLKSNYLLLYEELLQDDSFYAYFCSLIEHVKDIIAEKPLKVEVSDSIMSFRYIYMMLWNITDESVSLCKRLREKNLQSRLIIFLNNDELFLLVNSSTLFFRMIQSFIGILSNIIHKEPSVKYEYREMRLISVLIKYLETLDVKVTEEKEENGSLILSVSILLLTLELLNENKQECLTYLQNIEPKARLLLKILHSTLETNAEFFSKLYGFKSLEVIVGLRNLASKSIKFKETLLQLNILNDIDDVIKSIISTTISTVTKELANATLNLLYTLFFHFDPSPDSTVPNMHFDAELIKSLPNYPIMERLLELEKTSTQLECNNLLSRIFDLLKLKDLDRTKKRKHVMISYSHKTKDKMIKVRDHLLNLGFEVWMDIDHQFGQFIENITRAIQESFLIVIGMCQAYAESNYCKQEVFYAFELKVDFLPIKLEENFVPKHTDWLGLPMAGNIIHDLYENHPNMSMKQQVDAIGKAVIEKSGKIAGVYKRNFSSSWEDYDPSNKMPSDSVYSNSISELSHCFLGRRSHADHVWMPSTLKGFENWTNGELNLWLSENGFEKLGEHFINVNGSAFKHLYWLKIYAPETYARYLEHRLQLPLNDFLNFNLILDKLFKE</sequence>
<reference evidence="2 3" key="1">
    <citation type="submission" date="2024-11" db="EMBL/GenBank/DDBJ databases">
        <title>Adaptive evolution of stress response genes in parasites aligns with host niche diversity.</title>
        <authorList>
            <person name="Hahn C."/>
            <person name="Resl P."/>
        </authorList>
    </citation>
    <scope>NUCLEOTIDE SEQUENCE [LARGE SCALE GENOMIC DNA]</scope>
    <source>
        <strain evidence="2">EGGRZ-B1_66</strain>
        <tissue evidence="2">Body</tissue>
    </source>
</reference>
<dbReference type="PANTHER" id="PTHR46270:SF2">
    <property type="entry name" value="TIR DOMAIN-CONTAINING PROTEIN"/>
    <property type="match status" value="1"/>
</dbReference>
<dbReference type="AlphaFoldDB" id="A0ABD2QBM4"/>
<organism evidence="2 3">
    <name type="scientific">Cichlidogyrus casuarinus</name>
    <dbReference type="NCBI Taxonomy" id="1844966"/>
    <lineage>
        <taxon>Eukaryota</taxon>
        <taxon>Metazoa</taxon>
        <taxon>Spiralia</taxon>
        <taxon>Lophotrochozoa</taxon>
        <taxon>Platyhelminthes</taxon>
        <taxon>Monogenea</taxon>
        <taxon>Monopisthocotylea</taxon>
        <taxon>Dactylogyridea</taxon>
        <taxon>Ancyrocephalidae</taxon>
        <taxon>Cichlidogyrus</taxon>
    </lineage>
</organism>
<dbReference type="Pfam" id="PF13676">
    <property type="entry name" value="TIR_2"/>
    <property type="match status" value="1"/>
</dbReference>
<dbReference type="EMBL" id="JBJKFK010000460">
    <property type="protein sequence ID" value="KAL3316937.1"/>
    <property type="molecule type" value="Genomic_DNA"/>
</dbReference>
<keyword evidence="3" id="KW-1185">Reference proteome</keyword>
<gene>
    <name evidence="2" type="ORF">Ciccas_004415</name>
</gene>
<evidence type="ECO:0000259" key="1">
    <source>
        <dbReference type="Pfam" id="PF13676"/>
    </source>
</evidence>
<evidence type="ECO:0000313" key="2">
    <source>
        <dbReference type="EMBL" id="KAL3316937.1"/>
    </source>
</evidence>
<dbReference type="InterPro" id="IPR035897">
    <property type="entry name" value="Toll_tir_struct_dom_sf"/>
</dbReference>
<dbReference type="Gene3D" id="3.40.50.10140">
    <property type="entry name" value="Toll/interleukin-1 receptor homology (TIR) domain"/>
    <property type="match status" value="1"/>
</dbReference>
<dbReference type="SUPFAM" id="SSF52200">
    <property type="entry name" value="Toll/Interleukin receptor TIR domain"/>
    <property type="match status" value="1"/>
</dbReference>
<accession>A0ABD2QBM4</accession>
<evidence type="ECO:0000313" key="3">
    <source>
        <dbReference type="Proteomes" id="UP001626550"/>
    </source>
</evidence>
<dbReference type="PANTHER" id="PTHR46270">
    <property type="entry name" value="ARMADILLO-TYPE FOLD-RELATED"/>
    <property type="match status" value="1"/>
</dbReference>
<dbReference type="InterPro" id="IPR000157">
    <property type="entry name" value="TIR_dom"/>
</dbReference>
<name>A0ABD2QBM4_9PLAT</name>
<protein>
    <recommendedName>
        <fullName evidence="1">TIR domain-containing protein</fullName>
    </recommendedName>
</protein>
<comment type="caution">
    <text evidence="2">The sequence shown here is derived from an EMBL/GenBank/DDBJ whole genome shotgun (WGS) entry which is preliminary data.</text>
</comment>